<feature type="compositionally biased region" description="Basic and acidic residues" evidence="1">
    <location>
        <begin position="15"/>
        <end position="27"/>
    </location>
</feature>
<keyword evidence="3" id="KW-1185">Reference proteome</keyword>
<dbReference type="EMBL" id="BNAT01000003">
    <property type="protein sequence ID" value="GHH83778.1"/>
    <property type="molecule type" value="Genomic_DNA"/>
</dbReference>
<reference evidence="2" key="1">
    <citation type="journal article" date="2014" name="Int. J. Syst. Evol. Microbiol.">
        <title>Complete genome sequence of Corynebacterium casei LMG S-19264T (=DSM 44701T), isolated from a smear-ripened cheese.</title>
        <authorList>
            <consortium name="US DOE Joint Genome Institute (JGI-PGF)"/>
            <person name="Walter F."/>
            <person name="Albersmeier A."/>
            <person name="Kalinowski J."/>
            <person name="Ruckert C."/>
        </authorList>
    </citation>
    <scope>NUCLEOTIDE SEQUENCE</scope>
    <source>
        <strain evidence="2">CGMCC 4.7403</strain>
    </source>
</reference>
<feature type="compositionally biased region" description="Basic and acidic residues" evidence="1">
    <location>
        <begin position="40"/>
        <end position="51"/>
    </location>
</feature>
<dbReference type="Proteomes" id="UP000603227">
    <property type="component" value="Unassembled WGS sequence"/>
</dbReference>
<evidence type="ECO:0000313" key="2">
    <source>
        <dbReference type="EMBL" id="GHH83778.1"/>
    </source>
</evidence>
<gene>
    <name evidence="2" type="ORF">GCM10017771_11240</name>
</gene>
<protein>
    <submittedName>
        <fullName evidence="2">Uncharacterized protein</fullName>
    </submittedName>
</protein>
<evidence type="ECO:0000256" key="1">
    <source>
        <dbReference type="SAM" id="MobiDB-lite"/>
    </source>
</evidence>
<accession>A0A919GGT5</accession>
<name>A0A919GGT5_9ACTN</name>
<proteinExistence type="predicted"/>
<comment type="caution">
    <text evidence="2">The sequence shown here is derived from an EMBL/GenBank/DDBJ whole genome shotgun (WGS) entry which is preliminary data.</text>
</comment>
<feature type="region of interest" description="Disordered" evidence="1">
    <location>
        <begin position="1"/>
        <end position="51"/>
    </location>
</feature>
<dbReference type="AlphaFoldDB" id="A0A919GGT5"/>
<organism evidence="2 3">
    <name type="scientific">Streptomyces capitiformicae</name>
    <dbReference type="NCBI Taxonomy" id="2014920"/>
    <lineage>
        <taxon>Bacteria</taxon>
        <taxon>Bacillati</taxon>
        <taxon>Actinomycetota</taxon>
        <taxon>Actinomycetes</taxon>
        <taxon>Kitasatosporales</taxon>
        <taxon>Streptomycetaceae</taxon>
        <taxon>Streptomyces</taxon>
    </lineage>
</organism>
<reference evidence="2" key="2">
    <citation type="submission" date="2020-09" db="EMBL/GenBank/DDBJ databases">
        <authorList>
            <person name="Sun Q."/>
            <person name="Zhou Y."/>
        </authorList>
    </citation>
    <scope>NUCLEOTIDE SEQUENCE</scope>
    <source>
        <strain evidence="2">CGMCC 4.7403</strain>
    </source>
</reference>
<sequence length="51" mass="5315">MAAGADHLTAVSRALTDRHRLGKEKRGVGLLLEAPAPPADSRHDRDAGAGE</sequence>
<evidence type="ECO:0000313" key="3">
    <source>
        <dbReference type="Proteomes" id="UP000603227"/>
    </source>
</evidence>